<dbReference type="InterPro" id="IPR029045">
    <property type="entry name" value="ClpP/crotonase-like_dom_sf"/>
</dbReference>
<dbReference type="SUPFAM" id="SSF52096">
    <property type="entry name" value="ClpP/crotonase"/>
    <property type="match status" value="1"/>
</dbReference>
<accession>A0A1Y5RKH6</accession>
<evidence type="ECO:0000256" key="3">
    <source>
        <dbReference type="ARBA" id="ARBA00023268"/>
    </source>
</evidence>
<dbReference type="Gene3D" id="3.90.226.10">
    <property type="entry name" value="2-enoyl-CoA Hydratase, Chain A, domain 1"/>
    <property type="match status" value="1"/>
</dbReference>
<evidence type="ECO:0000256" key="1">
    <source>
        <dbReference type="ARBA" id="ARBA00023235"/>
    </source>
</evidence>
<dbReference type="EMBL" id="FWFZ01000001">
    <property type="protein sequence ID" value="SLN19723.1"/>
    <property type="molecule type" value="Genomic_DNA"/>
</dbReference>
<protein>
    <submittedName>
        <fullName evidence="4">Putative enoyl-CoA hydratase</fullName>
        <ecNumber evidence="4">4.2.1.17</ecNumber>
    </submittedName>
</protein>
<keyword evidence="1" id="KW-0413">Isomerase</keyword>
<name>A0A1Y5RKH6_9RHOB</name>
<gene>
    <name evidence="4" type="primary">fadB</name>
    <name evidence="4" type="ORF">ROA7023_00480</name>
</gene>
<dbReference type="PANTHER" id="PTHR23309">
    <property type="entry name" value="3-HYDROXYACYL-COA DEHYROGENASE"/>
    <property type="match status" value="1"/>
</dbReference>
<dbReference type="GO" id="GO:0016853">
    <property type="term" value="F:isomerase activity"/>
    <property type="evidence" value="ECO:0007669"/>
    <property type="project" value="UniProtKB-KW"/>
</dbReference>
<dbReference type="GO" id="GO:0004300">
    <property type="term" value="F:enoyl-CoA hydratase activity"/>
    <property type="evidence" value="ECO:0007669"/>
    <property type="project" value="UniProtKB-EC"/>
</dbReference>
<keyword evidence="2 4" id="KW-0456">Lyase</keyword>
<dbReference type="EC" id="4.2.1.17" evidence="4"/>
<sequence>MPGATDGAVMSKPVKYRIREGVAIVTLAKPPNNALTPEVRSELWDIFGRLVTDTRVTSVMLSAEGDYFSVGPDVREAGEGEGAPTLAEVCERIESCPRPVVAALHGLTLGGGAELALAAHWRLADPDSRLGFPEVALGLVCGAGGSQRLPRIVGADAALRLLLSGRPIAADAARKLGLVDGIVVGHLPTGTHTYAKSIAARGTAPRPTRARRSGLSDGVAFTEAVAHHRAAQAASALIAPARMIDCVEAALLLPFPSGLMFEAAARADCRADPQSVALTHVFLSERRISTRLLSSTEGRRTVAEPEGAQIVGRLQHVLGQTVTALSGQGVSAATIDAAMVDYGFAKGAFGGTEPGAGREGAEVVPRIVAALMAAGARLVETGAVSRPGDVDVLAVYGLGFPRHRGGPLRAAQSLGLLRMKRLMEGWAEESALWSPPRLLTEAIKFSAGFDQLSEGQPAA</sequence>
<proteinExistence type="predicted"/>
<keyword evidence="3" id="KW-0511">Multifunctional enzyme</keyword>
<reference evidence="4 5" key="1">
    <citation type="submission" date="2017-03" db="EMBL/GenBank/DDBJ databases">
        <authorList>
            <person name="Afonso C.L."/>
            <person name="Miller P.J."/>
            <person name="Scott M.A."/>
            <person name="Spackman E."/>
            <person name="Goraichik I."/>
            <person name="Dimitrov K.M."/>
            <person name="Suarez D.L."/>
            <person name="Swayne D.E."/>
        </authorList>
    </citation>
    <scope>NUCLEOTIDE SEQUENCE [LARGE SCALE GENOMIC DNA]</scope>
    <source>
        <strain evidence="4 5">CECT 7023</strain>
    </source>
</reference>
<dbReference type="InterPro" id="IPR013328">
    <property type="entry name" value="6PGD_dom2"/>
</dbReference>
<dbReference type="Proteomes" id="UP000193900">
    <property type="component" value="Unassembled WGS sequence"/>
</dbReference>
<dbReference type="CDD" id="cd06558">
    <property type="entry name" value="crotonase-like"/>
    <property type="match status" value="1"/>
</dbReference>
<dbReference type="InterPro" id="IPR001753">
    <property type="entry name" value="Enoyl-CoA_hydra/iso"/>
</dbReference>
<evidence type="ECO:0000313" key="4">
    <source>
        <dbReference type="EMBL" id="SLN19723.1"/>
    </source>
</evidence>
<dbReference type="InterPro" id="IPR008927">
    <property type="entry name" value="6-PGluconate_DH-like_C_sf"/>
</dbReference>
<organism evidence="4 5">
    <name type="scientific">Roseisalinus antarcticus</name>
    <dbReference type="NCBI Taxonomy" id="254357"/>
    <lineage>
        <taxon>Bacteria</taxon>
        <taxon>Pseudomonadati</taxon>
        <taxon>Pseudomonadota</taxon>
        <taxon>Alphaproteobacteria</taxon>
        <taxon>Rhodobacterales</taxon>
        <taxon>Roseobacteraceae</taxon>
        <taxon>Roseisalinus</taxon>
    </lineage>
</organism>
<dbReference type="AlphaFoldDB" id="A0A1Y5RKH6"/>
<dbReference type="Pfam" id="PF00378">
    <property type="entry name" value="ECH_1"/>
    <property type="match status" value="1"/>
</dbReference>
<dbReference type="Gene3D" id="1.10.1040.10">
    <property type="entry name" value="N-(1-d-carboxylethyl)-l-norvaline Dehydrogenase, domain 2"/>
    <property type="match status" value="1"/>
</dbReference>
<keyword evidence="5" id="KW-1185">Reference proteome</keyword>
<evidence type="ECO:0000313" key="5">
    <source>
        <dbReference type="Proteomes" id="UP000193900"/>
    </source>
</evidence>
<evidence type="ECO:0000256" key="2">
    <source>
        <dbReference type="ARBA" id="ARBA00023239"/>
    </source>
</evidence>
<dbReference type="SUPFAM" id="SSF48179">
    <property type="entry name" value="6-phosphogluconate dehydrogenase C-terminal domain-like"/>
    <property type="match status" value="1"/>
</dbReference>